<sequence>MALLYLDLDDFKRINDSMGHEVGDQLLIAVAQRLRGLVRANDIVARLGGDEFAVVLLDSGGTEDILRLAEKLIASIRQPIKVESRELVISTSIGITVAPTDGDSASQLLRNADLALYASKRRGKNCIAFFNQQMQDEAMRLMRLEEDLRQALAGSQLTLAYQPIVELERRRTVACEALIRWQHPRHGWLAPGQFIAAAEQSGLIVPLGYWVLRQVCATLVACLEEGDHAVPVAVNISPQQFRDKGFMAEIRRILAATGVPPRLLELEITETTLMDNLEATAAILADLKALGLRISIDDFGTGYSSLALLKQLPVDKLKIDRCFVQDLENDEDDRQIIQAVVAMASKLGLEVVAEGIETEPQRDWLMAFGCGFGQGICSAGPSSVEGRLRRVSRRSEAGVDPVGWATLNRMGD</sequence>
<dbReference type="Gene3D" id="3.30.70.270">
    <property type="match status" value="1"/>
</dbReference>
<dbReference type="InterPro" id="IPR043128">
    <property type="entry name" value="Rev_trsase/Diguanyl_cyclase"/>
</dbReference>
<dbReference type="InterPro" id="IPR035919">
    <property type="entry name" value="EAL_sf"/>
</dbReference>
<dbReference type="PROSITE" id="PS50883">
    <property type="entry name" value="EAL"/>
    <property type="match status" value="1"/>
</dbReference>
<dbReference type="Pfam" id="PF00563">
    <property type="entry name" value="EAL"/>
    <property type="match status" value="1"/>
</dbReference>
<evidence type="ECO:0000259" key="2">
    <source>
        <dbReference type="PROSITE" id="PS50887"/>
    </source>
</evidence>
<feature type="domain" description="GGDEF" evidence="2">
    <location>
        <begin position="1"/>
        <end position="132"/>
    </location>
</feature>
<dbReference type="SMART" id="SM00052">
    <property type="entry name" value="EAL"/>
    <property type="match status" value="1"/>
</dbReference>
<dbReference type="SUPFAM" id="SSF141868">
    <property type="entry name" value="EAL domain-like"/>
    <property type="match status" value="1"/>
</dbReference>
<keyword evidence="4" id="KW-1185">Reference proteome</keyword>
<evidence type="ECO:0000259" key="1">
    <source>
        <dbReference type="PROSITE" id="PS50883"/>
    </source>
</evidence>
<dbReference type="NCBIfam" id="TIGR00254">
    <property type="entry name" value="GGDEF"/>
    <property type="match status" value="1"/>
</dbReference>
<evidence type="ECO:0000313" key="3">
    <source>
        <dbReference type="EMBL" id="MFC6673886.1"/>
    </source>
</evidence>
<dbReference type="PANTHER" id="PTHR44757">
    <property type="entry name" value="DIGUANYLATE CYCLASE DGCP"/>
    <property type="match status" value="1"/>
</dbReference>
<dbReference type="EMBL" id="JBHSWE010000001">
    <property type="protein sequence ID" value="MFC6673886.1"/>
    <property type="molecule type" value="Genomic_DNA"/>
</dbReference>
<organism evidence="3 4">
    <name type="scientific">Marinobacterium aestuariivivens</name>
    <dbReference type="NCBI Taxonomy" id="1698799"/>
    <lineage>
        <taxon>Bacteria</taxon>
        <taxon>Pseudomonadati</taxon>
        <taxon>Pseudomonadota</taxon>
        <taxon>Gammaproteobacteria</taxon>
        <taxon>Oceanospirillales</taxon>
        <taxon>Oceanospirillaceae</taxon>
        <taxon>Marinobacterium</taxon>
    </lineage>
</organism>
<dbReference type="PANTHER" id="PTHR44757:SF2">
    <property type="entry name" value="BIOFILM ARCHITECTURE MAINTENANCE PROTEIN MBAA"/>
    <property type="match status" value="1"/>
</dbReference>
<dbReference type="InterPro" id="IPR029787">
    <property type="entry name" value="Nucleotide_cyclase"/>
</dbReference>
<dbReference type="Pfam" id="PF00990">
    <property type="entry name" value="GGDEF"/>
    <property type="match status" value="1"/>
</dbReference>
<feature type="domain" description="EAL" evidence="1">
    <location>
        <begin position="141"/>
        <end position="395"/>
    </location>
</feature>
<dbReference type="CDD" id="cd01949">
    <property type="entry name" value="GGDEF"/>
    <property type="match status" value="1"/>
</dbReference>
<dbReference type="Gene3D" id="3.20.20.450">
    <property type="entry name" value="EAL domain"/>
    <property type="match status" value="1"/>
</dbReference>
<dbReference type="SMART" id="SM00267">
    <property type="entry name" value="GGDEF"/>
    <property type="match status" value="1"/>
</dbReference>
<dbReference type="RefSeq" id="WP_379913453.1">
    <property type="nucleotide sequence ID" value="NZ_JBHSWE010000001.1"/>
</dbReference>
<dbReference type="SUPFAM" id="SSF55073">
    <property type="entry name" value="Nucleotide cyclase"/>
    <property type="match status" value="1"/>
</dbReference>
<gene>
    <name evidence="3" type="ORF">ACFQDL_30215</name>
</gene>
<dbReference type="CDD" id="cd01948">
    <property type="entry name" value="EAL"/>
    <property type="match status" value="1"/>
</dbReference>
<comment type="caution">
    <text evidence="3">The sequence shown here is derived from an EMBL/GenBank/DDBJ whole genome shotgun (WGS) entry which is preliminary data.</text>
</comment>
<proteinExistence type="predicted"/>
<evidence type="ECO:0000313" key="4">
    <source>
        <dbReference type="Proteomes" id="UP001596422"/>
    </source>
</evidence>
<protein>
    <submittedName>
        <fullName evidence="3">Bifunctional diguanylate cyclase/phosphodiesterase</fullName>
    </submittedName>
</protein>
<dbReference type="InterPro" id="IPR000160">
    <property type="entry name" value="GGDEF_dom"/>
</dbReference>
<dbReference type="PROSITE" id="PS50887">
    <property type="entry name" value="GGDEF"/>
    <property type="match status" value="1"/>
</dbReference>
<dbReference type="Proteomes" id="UP001596422">
    <property type="component" value="Unassembled WGS sequence"/>
</dbReference>
<reference evidence="4" key="1">
    <citation type="journal article" date="2019" name="Int. J. Syst. Evol. Microbiol.">
        <title>The Global Catalogue of Microorganisms (GCM) 10K type strain sequencing project: providing services to taxonomists for standard genome sequencing and annotation.</title>
        <authorList>
            <consortium name="The Broad Institute Genomics Platform"/>
            <consortium name="The Broad Institute Genome Sequencing Center for Infectious Disease"/>
            <person name="Wu L."/>
            <person name="Ma J."/>
        </authorList>
    </citation>
    <scope>NUCLEOTIDE SEQUENCE [LARGE SCALE GENOMIC DNA]</scope>
    <source>
        <strain evidence="4">NBRC 111756</strain>
    </source>
</reference>
<dbReference type="InterPro" id="IPR052155">
    <property type="entry name" value="Biofilm_reg_signaling"/>
</dbReference>
<dbReference type="InterPro" id="IPR001633">
    <property type="entry name" value="EAL_dom"/>
</dbReference>
<accession>A0ABW2A8P4</accession>
<name>A0ABW2A8P4_9GAMM</name>